<evidence type="ECO:0000313" key="2">
    <source>
        <dbReference type="Proteomes" id="UP000694232"/>
    </source>
</evidence>
<keyword evidence="2" id="KW-1185">Reference proteome</keyword>
<organism evidence="1 2">
    <name type="scientific">Vibrio ostreae</name>
    <dbReference type="NCBI Taxonomy" id="2841925"/>
    <lineage>
        <taxon>Bacteria</taxon>
        <taxon>Pseudomonadati</taxon>
        <taxon>Pseudomonadota</taxon>
        <taxon>Gammaproteobacteria</taxon>
        <taxon>Vibrionales</taxon>
        <taxon>Vibrionaceae</taxon>
        <taxon>Vibrio</taxon>
    </lineage>
</organism>
<evidence type="ECO:0000313" key="1">
    <source>
        <dbReference type="EMBL" id="QXO18850.1"/>
    </source>
</evidence>
<dbReference type="Proteomes" id="UP000694232">
    <property type="component" value="Chromosome 1"/>
</dbReference>
<proteinExistence type="predicted"/>
<dbReference type="EMBL" id="CP076643">
    <property type="protein sequence ID" value="QXO18850.1"/>
    <property type="molecule type" value="Genomic_DNA"/>
</dbReference>
<name>A0A975UBR6_9VIBR</name>
<dbReference type="KEGG" id="vos:KNV97_11550"/>
<dbReference type="InterPro" id="IPR007375">
    <property type="entry name" value="SoxG"/>
</dbReference>
<accession>A0A975UBR6</accession>
<gene>
    <name evidence="1" type="ORF">KNV97_11550</name>
</gene>
<dbReference type="AlphaFoldDB" id="A0A975UBR6"/>
<sequence>MSDSVVIDKANVQGGVDLMNQIPGGEILGESPLHHAELDKLASMPAKGKGVVLKELKLMGHLTLRCDASNEEQTSAVESILGFPLPLKPLTSTSKGDYAARWLSPDEWLITVPGLAAFDVEAAFRERLPGHYSLVNGSGGSTILELSGPFAVDVLKKSCPIDFHPSEFPAGKVVSSVFAKSGAIIRRIEDERFELVIRRSFADYLWLWLQDASLEYGLAIEK</sequence>
<dbReference type="Pfam" id="PF04268">
    <property type="entry name" value="SoxG"/>
    <property type="match status" value="1"/>
</dbReference>
<dbReference type="RefSeq" id="WP_218563162.1">
    <property type="nucleotide sequence ID" value="NZ_CP076643.1"/>
</dbReference>
<protein>
    <submittedName>
        <fullName evidence="1">Sarcosine oxidase subunit gamma family protein</fullName>
    </submittedName>
</protein>
<reference evidence="1" key="1">
    <citation type="submission" date="2021-06" db="EMBL/GenBank/DDBJ databases">
        <title>Vibrio nov. sp., novel gut bacterium isolated from Yellow Sea oyster.</title>
        <authorList>
            <person name="Muhammad N."/>
            <person name="Nguyen T.H."/>
            <person name="Lee Y.-J."/>
            <person name="Ko J."/>
            <person name="Kim S.-G."/>
        </authorList>
    </citation>
    <scope>NUCLEOTIDE SEQUENCE</scope>
    <source>
        <strain evidence="1">OG9-811</strain>
    </source>
</reference>